<dbReference type="EMBL" id="BLBS01000008">
    <property type="protein sequence ID" value="GET86050.1"/>
    <property type="molecule type" value="Genomic_DNA"/>
</dbReference>
<protein>
    <submittedName>
        <fullName evidence="2">60S ribosomal protein L7a, putative</fullName>
    </submittedName>
</protein>
<keyword evidence="1" id="KW-0472">Membrane</keyword>
<reference evidence="2" key="1">
    <citation type="submission" date="2019-11" db="EMBL/GenBank/DDBJ databases">
        <title>Leishmania tarentolae CDS.</title>
        <authorList>
            <person name="Goto Y."/>
            <person name="Yamagishi J."/>
        </authorList>
    </citation>
    <scope>NUCLEOTIDE SEQUENCE [LARGE SCALE GENOMIC DNA]</scope>
    <source>
        <strain evidence="2">Parrot Tar II</strain>
    </source>
</reference>
<keyword evidence="2" id="KW-0689">Ribosomal protein</keyword>
<proteinExistence type="predicted"/>
<feature type="transmembrane region" description="Helical" evidence="1">
    <location>
        <begin position="47"/>
        <end position="68"/>
    </location>
</feature>
<evidence type="ECO:0000313" key="3">
    <source>
        <dbReference type="Proteomes" id="UP000419144"/>
    </source>
</evidence>
<evidence type="ECO:0000256" key="1">
    <source>
        <dbReference type="SAM" id="Phobius"/>
    </source>
</evidence>
<dbReference type="VEuPathDB" id="TriTrypDB:LtaPh_0705161"/>
<name>A0A640K8Y6_LEITA</name>
<comment type="caution">
    <text evidence="2">The sequence shown here is derived from an EMBL/GenBank/DDBJ whole genome shotgun (WGS) entry which is preliminary data.</text>
</comment>
<gene>
    <name evidence="2" type="ORF">LtaPh_0705161</name>
</gene>
<organism evidence="2 3">
    <name type="scientific">Leishmania tarentolae</name>
    <name type="common">Sauroleishmania tarentolae</name>
    <dbReference type="NCBI Taxonomy" id="5689"/>
    <lineage>
        <taxon>Eukaryota</taxon>
        <taxon>Discoba</taxon>
        <taxon>Euglenozoa</taxon>
        <taxon>Kinetoplastea</taxon>
        <taxon>Metakinetoplastina</taxon>
        <taxon>Trypanosomatida</taxon>
        <taxon>Trypanosomatidae</taxon>
        <taxon>Leishmaniinae</taxon>
        <taxon>Leishmania</taxon>
        <taxon>lizard Leishmania</taxon>
    </lineage>
</organism>
<accession>A0A640K8Y6</accession>
<keyword evidence="1" id="KW-1133">Transmembrane helix</keyword>
<evidence type="ECO:0000313" key="2">
    <source>
        <dbReference type="EMBL" id="GET86050.1"/>
    </source>
</evidence>
<dbReference type="GO" id="GO:0005840">
    <property type="term" value="C:ribosome"/>
    <property type="evidence" value="ECO:0007669"/>
    <property type="project" value="UniProtKB-KW"/>
</dbReference>
<dbReference type="Proteomes" id="UP000419144">
    <property type="component" value="Unassembled WGS sequence"/>
</dbReference>
<keyword evidence="3" id="KW-1185">Reference proteome</keyword>
<keyword evidence="1" id="KW-0812">Transmembrane</keyword>
<sequence length="273" mass="30505">MAAASTPALRACFLRSSARDRRDSCRPPHWRRITSERDRKRAFTERIRFFSVASSSAFTSVIATHVAVFRPIASPRRAMSFTMAYGILFARHRFGIHNTSSTGSTLFAITTMRACFFSIARVTSCSPVTTAKGALVDTVFFGSFFFSSATLCRRSRRALRVSGAYFLISFSTSFRLVRSSTFVNWFSAGGTFRRRCSTRFLRCIVTNVGHRMKRDRSRAYGTSWPIPKFFGRAVKCDTAAGFLYGDAAFAGCAAFFTSLPGMMQMQASCECVR</sequence>
<keyword evidence="2" id="KW-0687">Ribonucleoprotein</keyword>
<dbReference type="AlphaFoldDB" id="A0A640K8Y6"/>